<sequence length="940" mass="106835">MDLLSKLPIECLQLILLVLAQDRQNGAIAALLQTNKYIASIALPFLYENPYRKGMHCYMSAQKTRSRRRSDHVLTSMLLHQLPLDTLPPAISYILETTNPTLPKPLDYAACIRHLCLPSWALDLDYWPRGCYHRETLAYMEGTEFTQLCRDHNLLPCYEQSLGTGLDILKYHFQAIIWRQACWSLAGPILEQLQSLTIPVFDLDRYSAEISRLGNLEHLEFALDDIVDYSEEGYFGEDLVTYFGGDLVMSPQFESETRERKERRLRTMVQLVRDHAQLFPGRLKTVICSDAEMWPDVNQTCPVETKLEILRILPPLKSPTFLSKTNFLHVSAHLQSTDLSQVQEITDMESPPCLWYDVHRDGREFLQRCRALKSIHMDTLGPGSFAWAVQEKQDMESLGSNSHNTNSSVQGGVGPPSLQESRPAYLEHGLVPLEEFNILESDEPLSDEDDNIVFAFSQTLKKLTMTAATYQELHMPRILQVGGGWVDLPFLTTLYISAAWNRLSLDTQLYSHCPNLTLASFTDNTTRYRCRDIRTCFAAELPRLVELELNGWSGLTFHPATLHSTVALKKLCIAIGRDDVDAYFIPPRTELDRSFESDLTGMEGSDGDGDNGGAPIQVAQQGSRMGRPKWTWNWYLPQLTSLMLTGEFAYRFQFRMLQGCPSLESLILNMRLTERSEQFTRVLSRADLLMPMVTDNTGEEGPLSQEQQYQQQEGETIVAPALKVVELTGPWVIGDELVVQFFIHMLPSLTDLEEEGVTGYTLKKVCEVLRSMPNKIEELILSLPEPSEESAKEMGLVGEMYDDDENDGDSDVGYGPYQCSCSCFLFFFFPSSVVRERIVAPQIQTLTLRSDWVSCDMTMSQFCRSLRRMDVFTLGKESFKWAVQEKQELDCIGQSRPAYVEHGLVPIEALSIREYKMPLTDGYGRHCTRLQSDLDTAPIL</sequence>
<comment type="caution">
    <text evidence="3">The sequence shown here is derived from an EMBL/GenBank/DDBJ whole genome shotgun (WGS) entry which is preliminary data.</text>
</comment>
<dbReference type="OrthoDB" id="2325256at2759"/>
<name>A0A9P7XXX8_9FUNG</name>
<evidence type="ECO:0000313" key="3">
    <source>
        <dbReference type="EMBL" id="KAG9069529.1"/>
    </source>
</evidence>
<dbReference type="EMBL" id="JAHRHY010000005">
    <property type="protein sequence ID" value="KAG9069529.1"/>
    <property type="molecule type" value="Genomic_DNA"/>
</dbReference>
<dbReference type="SUPFAM" id="SSF52047">
    <property type="entry name" value="RNI-like"/>
    <property type="match status" value="1"/>
</dbReference>
<evidence type="ECO:0000256" key="2">
    <source>
        <dbReference type="SAM" id="SignalP"/>
    </source>
</evidence>
<feature type="signal peptide" evidence="2">
    <location>
        <begin position="1"/>
        <end position="20"/>
    </location>
</feature>
<accession>A0A9P7XXX8</accession>
<feature type="region of interest" description="Disordered" evidence="1">
    <location>
        <begin position="396"/>
        <end position="417"/>
    </location>
</feature>
<feature type="compositionally biased region" description="Polar residues" evidence="1">
    <location>
        <begin position="398"/>
        <end position="410"/>
    </location>
</feature>
<keyword evidence="2" id="KW-0732">Signal</keyword>
<organism evidence="3 4">
    <name type="scientific">Linnemannia hyalina</name>
    <dbReference type="NCBI Taxonomy" id="64524"/>
    <lineage>
        <taxon>Eukaryota</taxon>
        <taxon>Fungi</taxon>
        <taxon>Fungi incertae sedis</taxon>
        <taxon>Mucoromycota</taxon>
        <taxon>Mortierellomycotina</taxon>
        <taxon>Mortierellomycetes</taxon>
        <taxon>Mortierellales</taxon>
        <taxon>Mortierellaceae</taxon>
        <taxon>Linnemannia</taxon>
    </lineage>
</organism>
<dbReference type="AlphaFoldDB" id="A0A9P7XXX8"/>
<evidence type="ECO:0000256" key="1">
    <source>
        <dbReference type="SAM" id="MobiDB-lite"/>
    </source>
</evidence>
<keyword evidence="4" id="KW-1185">Reference proteome</keyword>
<proteinExistence type="predicted"/>
<reference evidence="3" key="1">
    <citation type="submission" date="2021-06" db="EMBL/GenBank/DDBJ databases">
        <title>Genome Sequence of Mortierella hyaline Strain SCG-10, a Cold-Adapted, Nitrate-Reducing Fungus Isolated from Soil in Minnesota, USA.</title>
        <authorList>
            <person name="Aldossari N."/>
        </authorList>
    </citation>
    <scope>NUCLEOTIDE SEQUENCE</scope>
    <source>
        <strain evidence="3">SCG-10</strain>
    </source>
</reference>
<gene>
    <name evidence="3" type="ORF">KI688_010432</name>
</gene>
<dbReference type="Proteomes" id="UP000707451">
    <property type="component" value="Unassembled WGS sequence"/>
</dbReference>
<evidence type="ECO:0008006" key="5">
    <source>
        <dbReference type="Google" id="ProtNLM"/>
    </source>
</evidence>
<protein>
    <recommendedName>
        <fullName evidence="5">F-box domain-containing protein</fullName>
    </recommendedName>
</protein>
<evidence type="ECO:0000313" key="4">
    <source>
        <dbReference type="Proteomes" id="UP000707451"/>
    </source>
</evidence>
<dbReference type="Gene3D" id="3.80.10.10">
    <property type="entry name" value="Ribonuclease Inhibitor"/>
    <property type="match status" value="1"/>
</dbReference>
<dbReference type="InterPro" id="IPR032675">
    <property type="entry name" value="LRR_dom_sf"/>
</dbReference>
<feature type="chain" id="PRO_5040117113" description="F-box domain-containing protein" evidence="2">
    <location>
        <begin position="21"/>
        <end position="940"/>
    </location>
</feature>